<feature type="chain" id="PRO_5015147900" evidence="1">
    <location>
        <begin position="30"/>
        <end position="289"/>
    </location>
</feature>
<evidence type="ECO:0000256" key="1">
    <source>
        <dbReference type="SAM" id="SignalP"/>
    </source>
</evidence>
<dbReference type="EMBL" id="MAVT02001656">
    <property type="protein sequence ID" value="POS70388.1"/>
    <property type="molecule type" value="Genomic_DNA"/>
</dbReference>
<reference evidence="2" key="1">
    <citation type="submission" date="2017-09" db="EMBL/GenBank/DDBJ databases">
        <title>Polyketide synthases of a Diaporthe helianthi virulent isolate.</title>
        <authorList>
            <person name="Baroncelli R."/>
        </authorList>
    </citation>
    <scope>NUCLEOTIDE SEQUENCE [LARGE SCALE GENOMIC DNA]</scope>
    <source>
        <strain evidence="2">7/96</strain>
    </source>
</reference>
<organism evidence="2 3">
    <name type="scientific">Diaporthe helianthi</name>
    <dbReference type="NCBI Taxonomy" id="158607"/>
    <lineage>
        <taxon>Eukaryota</taxon>
        <taxon>Fungi</taxon>
        <taxon>Dikarya</taxon>
        <taxon>Ascomycota</taxon>
        <taxon>Pezizomycotina</taxon>
        <taxon>Sordariomycetes</taxon>
        <taxon>Sordariomycetidae</taxon>
        <taxon>Diaporthales</taxon>
        <taxon>Diaporthaceae</taxon>
        <taxon>Diaporthe</taxon>
    </lineage>
</organism>
<comment type="caution">
    <text evidence="2">The sequence shown here is derived from an EMBL/GenBank/DDBJ whole genome shotgun (WGS) entry which is preliminary data.</text>
</comment>
<proteinExistence type="predicted"/>
<evidence type="ECO:0000313" key="3">
    <source>
        <dbReference type="Proteomes" id="UP000094444"/>
    </source>
</evidence>
<accession>A0A2P5HJG1</accession>
<dbReference type="InParanoid" id="A0A2P5HJG1"/>
<protein>
    <submittedName>
        <fullName evidence="2">Uncharacterized protein</fullName>
    </submittedName>
</protein>
<keyword evidence="1" id="KW-0732">Signal</keyword>
<feature type="signal peptide" evidence="1">
    <location>
        <begin position="1"/>
        <end position="29"/>
    </location>
</feature>
<name>A0A2P5HJG1_DIAHE</name>
<gene>
    <name evidence="2" type="ORF">DHEL01_v211218</name>
</gene>
<evidence type="ECO:0000313" key="2">
    <source>
        <dbReference type="EMBL" id="POS70388.1"/>
    </source>
</evidence>
<dbReference type="OrthoDB" id="3780330at2759"/>
<dbReference type="AlphaFoldDB" id="A0A2P5HJG1"/>
<dbReference type="Proteomes" id="UP000094444">
    <property type="component" value="Unassembled WGS sequence"/>
</dbReference>
<sequence>MMLFKKETSWSLNFHALFVFFTLLLNVAAQVPVLGIELDQGANDDAKRIIFSAKLTFKEDTVKLFSHAQIYGIARLAFEEMFREFPKTGLNTWLRPKSMAAMAIGNSVYISSPVKGGPYFYTYADTSLKPEVVLALERCSTSLQMRNKSPVAGQHKAQGNCAEIAALHTFYLDPEVSDADRQKRPRTRLGVFGLQNEGRALSDEIAPRKHGQITWGCNLFVTSQKIETLRWWDLKDELMELPEPFPEFTVNHISFVCPGRFADSQPTGRVPITVTATAPSAPTGGAKRF</sequence>
<keyword evidence="3" id="KW-1185">Reference proteome</keyword>